<evidence type="ECO:0000313" key="1">
    <source>
        <dbReference type="EMBL" id="MFC5643276.1"/>
    </source>
</evidence>
<dbReference type="SUPFAM" id="SSF111069">
    <property type="entry name" value="Hypothetical protein yfbM"/>
    <property type="match status" value="1"/>
</dbReference>
<dbReference type="RefSeq" id="WP_346143236.1">
    <property type="nucleotide sequence ID" value="NZ_BAAAUA010000012.1"/>
</dbReference>
<keyword evidence="2" id="KW-1185">Reference proteome</keyword>
<dbReference type="Pfam" id="PF08974">
    <property type="entry name" value="DUF1877"/>
    <property type="match status" value="1"/>
</dbReference>
<evidence type="ECO:0000313" key="2">
    <source>
        <dbReference type="Proteomes" id="UP001596066"/>
    </source>
</evidence>
<dbReference type="InterPro" id="IPR035944">
    <property type="entry name" value="YfbM-like_sf"/>
</dbReference>
<organism evidence="1 2">
    <name type="scientific">Kitasatospora cinereorecta</name>
    <dbReference type="NCBI Taxonomy" id="285560"/>
    <lineage>
        <taxon>Bacteria</taxon>
        <taxon>Bacillati</taxon>
        <taxon>Actinomycetota</taxon>
        <taxon>Actinomycetes</taxon>
        <taxon>Kitasatosporales</taxon>
        <taxon>Streptomycetaceae</taxon>
        <taxon>Kitasatospora</taxon>
    </lineage>
</organism>
<accession>A0ABW0VGQ7</accession>
<dbReference type="Proteomes" id="UP001596066">
    <property type="component" value="Unassembled WGS sequence"/>
</dbReference>
<dbReference type="EMBL" id="JBHSOC010000029">
    <property type="protein sequence ID" value="MFC5643276.1"/>
    <property type="molecule type" value="Genomic_DNA"/>
</dbReference>
<gene>
    <name evidence="1" type="ORF">ACFPZF_18160</name>
</gene>
<dbReference type="Gene3D" id="3.40.1760.10">
    <property type="entry name" value="YfbM-like super family"/>
    <property type="match status" value="1"/>
</dbReference>
<dbReference type="InterPro" id="IPR015068">
    <property type="entry name" value="DUF1877"/>
</dbReference>
<name>A0ABW0VGQ7_9ACTN</name>
<sequence>METFMLTAWSNHQEEYTAGIADSIEKDFAGVNQLYTGAPDGPEDAGDPSGLPVYGGELVPCEDGPPFVILRPHQVGEAAAFLNAADFDSLWDASGAAISSTWGDTTLDREIYLSHHEGLRAFYRTAAQAGQAVIKAFWY</sequence>
<proteinExistence type="predicted"/>
<protein>
    <submittedName>
        <fullName evidence="1">DUF1877 family protein</fullName>
    </submittedName>
</protein>
<reference evidence="2" key="1">
    <citation type="journal article" date="2019" name="Int. J. Syst. Evol. Microbiol.">
        <title>The Global Catalogue of Microorganisms (GCM) 10K type strain sequencing project: providing services to taxonomists for standard genome sequencing and annotation.</title>
        <authorList>
            <consortium name="The Broad Institute Genomics Platform"/>
            <consortium name="The Broad Institute Genome Sequencing Center for Infectious Disease"/>
            <person name="Wu L."/>
            <person name="Ma J."/>
        </authorList>
    </citation>
    <scope>NUCLEOTIDE SEQUENCE [LARGE SCALE GENOMIC DNA]</scope>
    <source>
        <strain evidence="2">CGMCC 4.1622</strain>
    </source>
</reference>
<comment type="caution">
    <text evidence="1">The sequence shown here is derived from an EMBL/GenBank/DDBJ whole genome shotgun (WGS) entry which is preliminary data.</text>
</comment>